<dbReference type="GO" id="GO:0043190">
    <property type="term" value="C:ATP-binding cassette (ABC) transporter complex"/>
    <property type="evidence" value="ECO:0007669"/>
    <property type="project" value="InterPro"/>
</dbReference>
<dbReference type="InterPro" id="IPR017783">
    <property type="entry name" value="ABC_choline_sub-bd"/>
</dbReference>
<dbReference type="RefSeq" id="WP_081556471.1">
    <property type="nucleotide sequence ID" value="NZ_MUKV01000031.1"/>
</dbReference>
<evidence type="ECO:0000313" key="4">
    <source>
        <dbReference type="Proteomes" id="UP000192721"/>
    </source>
</evidence>
<dbReference type="GO" id="GO:0015871">
    <property type="term" value="P:choline transport"/>
    <property type="evidence" value="ECO:0007669"/>
    <property type="project" value="InterPro"/>
</dbReference>
<accession>A0A1W0CIU4</accession>
<feature type="signal peptide" evidence="1">
    <location>
        <begin position="1"/>
        <end position="21"/>
    </location>
</feature>
<evidence type="ECO:0000256" key="1">
    <source>
        <dbReference type="SAM" id="SignalP"/>
    </source>
</evidence>
<comment type="caution">
    <text evidence="3">The sequence shown here is derived from an EMBL/GenBank/DDBJ whole genome shotgun (WGS) entry which is preliminary data.</text>
</comment>
<name>A0A1W0CIU4_9NEIS</name>
<dbReference type="Gene3D" id="3.40.190.10">
    <property type="entry name" value="Periplasmic binding protein-like II"/>
    <property type="match status" value="1"/>
</dbReference>
<evidence type="ECO:0000313" key="3">
    <source>
        <dbReference type="EMBL" id="OQS34655.1"/>
    </source>
</evidence>
<evidence type="ECO:0000259" key="2">
    <source>
        <dbReference type="Pfam" id="PF04069"/>
    </source>
</evidence>
<dbReference type="SUPFAM" id="SSF53850">
    <property type="entry name" value="Periplasmic binding protein-like II"/>
    <property type="match status" value="1"/>
</dbReference>
<dbReference type="Gene3D" id="3.40.190.100">
    <property type="entry name" value="Glycine betaine-binding periplasmic protein, domain 2"/>
    <property type="match status" value="1"/>
</dbReference>
<dbReference type="CDD" id="cd13640">
    <property type="entry name" value="PBP2_ChoX"/>
    <property type="match status" value="1"/>
</dbReference>
<dbReference type="Pfam" id="PF04069">
    <property type="entry name" value="OpuAC"/>
    <property type="match status" value="1"/>
</dbReference>
<feature type="domain" description="ABC-type glycine betaine transport system substrate-binding" evidence="2">
    <location>
        <begin position="29"/>
        <end position="281"/>
    </location>
</feature>
<dbReference type="GO" id="GO:0042597">
    <property type="term" value="C:periplasmic space"/>
    <property type="evidence" value="ECO:0007669"/>
    <property type="project" value="InterPro"/>
</dbReference>
<protein>
    <submittedName>
        <fullName evidence="3">Glycine/betaine ABC transporter substrate-binding protein</fullName>
    </submittedName>
</protein>
<reference evidence="3 4" key="1">
    <citation type="submission" date="2017-02" db="EMBL/GenBank/DDBJ databases">
        <title>Chromobacterium haemolyticum H5244.</title>
        <authorList>
            <person name="Gulvik C.A."/>
        </authorList>
    </citation>
    <scope>NUCLEOTIDE SEQUENCE [LARGE SCALE GENOMIC DNA]</scope>
    <source>
        <strain evidence="3 4">H5244</strain>
    </source>
</reference>
<dbReference type="GO" id="GO:0022857">
    <property type="term" value="F:transmembrane transporter activity"/>
    <property type="evidence" value="ECO:0007669"/>
    <property type="project" value="InterPro"/>
</dbReference>
<feature type="chain" id="PRO_5012890305" evidence="1">
    <location>
        <begin position="22"/>
        <end position="318"/>
    </location>
</feature>
<organism evidence="3 4">
    <name type="scientific">Chromobacterium haemolyticum</name>
    <dbReference type="NCBI Taxonomy" id="394935"/>
    <lineage>
        <taxon>Bacteria</taxon>
        <taxon>Pseudomonadati</taxon>
        <taxon>Pseudomonadota</taxon>
        <taxon>Betaproteobacteria</taxon>
        <taxon>Neisseriales</taxon>
        <taxon>Chromobacteriaceae</taxon>
        <taxon>Chromobacterium</taxon>
    </lineage>
</organism>
<sequence length="318" mass="34665">MKLSTPWLALLCGALAAQAWAAEPESCRKIRFADIGWTDIAATTGLASAVLQGLGYQPSTQLASEPIAFTGLKNQQIDVYLGYWVPSQTPAITPFLQAKALQVLPEPNLSGAKYTLAVPSQLAEQGLRTFADIARFRKQLDAKIYGIESGSQGNAIIKRMIANNDFGLKGFTLVESSESGMLVAVSRAIRQKRMVVFLAWEPHPMNYLMRLSYLAGGDQAFGAEYGGSKVYTVVANGFMQRCPNAGKLISQLRFSLDMENQVMNAILKRVPPARAARQWLQANPQPLERWLDGVSSFDGKPGLPLVQAYLRQGEGNGP</sequence>
<dbReference type="GO" id="GO:0033265">
    <property type="term" value="F:choline binding"/>
    <property type="evidence" value="ECO:0007669"/>
    <property type="project" value="InterPro"/>
</dbReference>
<dbReference type="Proteomes" id="UP000192721">
    <property type="component" value="Unassembled WGS sequence"/>
</dbReference>
<keyword evidence="1" id="KW-0732">Signal</keyword>
<dbReference type="NCBIfam" id="TIGR03414">
    <property type="entry name" value="ABC_choline_bnd"/>
    <property type="match status" value="1"/>
</dbReference>
<dbReference type="EMBL" id="MUKV01000031">
    <property type="protein sequence ID" value="OQS34655.1"/>
    <property type="molecule type" value="Genomic_DNA"/>
</dbReference>
<dbReference type="AlphaFoldDB" id="A0A1W0CIU4"/>
<proteinExistence type="predicted"/>
<dbReference type="InterPro" id="IPR007210">
    <property type="entry name" value="ABC_Gly_betaine_transp_sub-bd"/>
</dbReference>
<gene>
    <name evidence="3" type="ORF">B0T45_18370</name>
</gene>